<evidence type="ECO:0000313" key="5">
    <source>
        <dbReference type="EMBL" id="SKC99781.1"/>
    </source>
</evidence>
<dbReference type="GO" id="GO:0003677">
    <property type="term" value="F:DNA binding"/>
    <property type="evidence" value="ECO:0007669"/>
    <property type="project" value="UniProtKB-KW"/>
</dbReference>
<dbReference type="EMBL" id="FUZZ01000001">
    <property type="protein sequence ID" value="SKC99781.1"/>
    <property type="molecule type" value="Genomic_DNA"/>
</dbReference>
<sequence length="124" mass="14768">MSKKEELNFEDKIKFVQDTQYVIGGKWKLPIIISVYHGNKRFNEILSSIPRITNRVLSKELRHLEENELISRKVYDDYPTRIEYTLTDYCHSVAEVLTSMEKWGKQHRERIKKNMPASMHRTGI</sequence>
<keyword evidence="1" id="KW-0805">Transcription regulation</keyword>
<dbReference type="PANTHER" id="PTHR33204">
    <property type="entry name" value="TRANSCRIPTIONAL REGULATOR, MARR FAMILY"/>
    <property type="match status" value="1"/>
</dbReference>
<evidence type="ECO:0000259" key="4">
    <source>
        <dbReference type="PROSITE" id="PS51118"/>
    </source>
</evidence>
<protein>
    <submittedName>
        <fullName evidence="5">Transcriptional regulator, HxlR family</fullName>
    </submittedName>
</protein>
<dbReference type="Gene3D" id="1.10.10.10">
    <property type="entry name" value="Winged helix-like DNA-binding domain superfamily/Winged helix DNA-binding domain"/>
    <property type="match status" value="1"/>
</dbReference>
<proteinExistence type="predicted"/>
<dbReference type="Proteomes" id="UP000190166">
    <property type="component" value="Unassembled WGS sequence"/>
</dbReference>
<feature type="domain" description="HTH hxlR-type" evidence="4">
    <location>
        <begin position="13"/>
        <end position="112"/>
    </location>
</feature>
<dbReference type="PROSITE" id="PS51118">
    <property type="entry name" value="HTH_HXLR"/>
    <property type="match status" value="1"/>
</dbReference>
<dbReference type="RefSeq" id="WP_079468852.1">
    <property type="nucleotide sequence ID" value="NZ_FUZZ01000001.1"/>
</dbReference>
<organism evidence="5 6">
    <name type="scientific">Chitinophaga ginsengisegetis</name>
    <dbReference type="NCBI Taxonomy" id="393003"/>
    <lineage>
        <taxon>Bacteria</taxon>
        <taxon>Pseudomonadati</taxon>
        <taxon>Bacteroidota</taxon>
        <taxon>Chitinophagia</taxon>
        <taxon>Chitinophagales</taxon>
        <taxon>Chitinophagaceae</taxon>
        <taxon>Chitinophaga</taxon>
    </lineage>
</organism>
<reference evidence="6" key="1">
    <citation type="submission" date="2017-02" db="EMBL/GenBank/DDBJ databases">
        <authorList>
            <person name="Varghese N."/>
            <person name="Submissions S."/>
        </authorList>
    </citation>
    <scope>NUCLEOTIDE SEQUENCE [LARGE SCALE GENOMIC DNA]</scope>
    <source>
        <strain evidence="6">DSM 18108</strain>
    </source>
</reference>
<dbReference type="InterPro" id="IPR036390">
    <property type="entry name" value="WH_DNA-bd_sf"/>
</dbReference>
<gene>
    <name evidence="5" type="ORF">SAMN05660461_1598</name>
</gene>
<evidence type="ECO:0000256" key="2">
    <source>
        <dbReference type="ARBA" id="ARBA00023125"/>
    </source>
</evidence>
<dbReference type="InterPro" id="IPR036388">
    <property type="entry name" value="WH-like_DNA-bd_sf"/>
</dbReference>
<dbReference type="SUPFAM" id="SSF46785">
    <property type="entry name" value="Winged helix' DNA-binding domain"/>
    <property type="match status" value="1"/>
</dbReference>
<dbReference type="InterPro" id="IPR002577">
    <property type="entry name" value="HTH_HxlR"/>
</dbReference>
<keyword evidence="2" id="KW-0238">DNA-binding</keyword>
<dbReference type="Pfam" id="PF01638">
    <property type="entry name" value="HxlR"/>
    <property type="match status" value="1"/>
</dbReference>
<dbReference type="AlphaFoldDB" id="A0A1T5NGW7"/>
<keyword evidence="3" id="KW-0804">Transcription</keyword>
<evidence type="ECO:0000256" key="1">
    <source>
        <dbReference type="ARBA" id="ARBA00023015"/>
    </source>
</evidence>
<evidence type="ECO:0000256" key="3">
    <source>
        <dbReference type="ARBA" id="ARBA00023163"/>
    </source>
</evidence>
<evidence type="ECO:0000313" key="6">
    <source>
        <dbReference type="Proteomes" id="UP000190166"/>
    </source>
</evidence>
<name>A0A1T5NGW7_9BACT</name>
<accession>A0A1T5NGW7</accession>
<keyword evidence="6" id="KW-1185">Reference proteome</keyword>